<accession>A0A6M3LIX5</accession>
<protein>
    <submittedName>
        <fullName evidence="1">Uncharacterized protein</fullName>
    </submittedName>
</protein>
<sequence>MKYSLVTIFLFVYAAGDKTQAITDDVDLYIKAMHEKHGDNFKGYTVEAQDIPLFTRT</sequence>
<name>A0A6M3LIX5_9ZZZZ</name>
<reference evidence="1" key="1">
    <citation type="submission" date="2020-03" db="EMBL/GenBank/DDBJ databases">
        <title>The deep terrestrial virosphere.</title>
        <authorList>
            <person name="Holmfeldt K."/>
            <person name="Nilsson E."/>
            <person name="Simone D."/>
            <person name="Lopez-Fernandez M."/>
            <person name="Wu X."/>
            <person name="de Brujin I."/>
            <person name="Lundin D."/>
            <person name="Andersson A."/>
            <person name="Bertilsson S."/>
            <person name="Dopson M."/>
        </authorList>
    </citation>
    <scope>NUCLEOTIDE SEQUENCE</scope>
    <source>
        <strain evidence="1">MM415B05509</strain>
    </source>
</reference>
<dbReference type="AlphaFoldDB" id="A0A6M3LIX5"/>
<gene>
    <name evidence="1" type="ORF">MM415B05509_0006</name>
</gene>
<dbReference type="EMBL" id="MT143299">
    <property type="protein sequence ID" value="QJA95256.1"/>
    <property type="molecule type" value="Genomic_DNA"/>
</dbReference>
<proteinExistence type="predicted"/>
<organism evidence="1">
    <name type="scientific">viral metagenome</name>
    <dbReference type="NCBI Taxonomy" id="1070528"/>
    <lineage>
        <taxon>unclassified sequences</taxon>
        <taxon>metagenomes</taxon>
        <taxon>organismal metagenomes</taxon>
    </lineage>
</organism>
<evidence type="ECO:0000313" key="1">
    <source>
        <dbReference type="EMBL" id="QJA95256.1"/>
    </source>
</evidence>